<dbReference type="AlphaFoldDB" id="A0A078KSC1"/>
<organism evidence="2 3">
    <name type="scientific">Legionella massiliensis</name>
    <dbReference type="NCBI Taxonomy" id="1034943"/>
    <lineage>
        <taxon>Bacteria</taxon>
        <taxon>Pseudomonadati</taxon>
        <taxon>Pseudomonadota</taxon>
        <taxon>Gammaproteobacteria</taxon>
        <taxon>Legionellales</taxon>
        <taxon>Legionellaceae</taxon>
        <taxon>Legionella</taxon>
    </lineage>
</organism>
<dbReference type="OrthoDB" id="5636964at2"/>
<dbReference type="Proteomes" id="UP000044071">
    <property type="component" value="Unassembled WGS sequence"/>
</dbReference>
<keyword evidence="1" id="KW-0175">Coiled coil</keyword>
<dbReference type="EMBL" id="CCSB01000002">
    <property type="protein sequence ID" value="CDZ77355.1"/>
    <property type="molecule type" value="Genomic_DNA"/>
</dbReference>
<keyword evidence="3" id="KW-1185">Reference proteome</keyword>
<name>A0A078KSC1_9GAMM</name>
<evidence type="ECO:0000313" key="3">
    <source>
        <dbReference type="Proteomes" id="UP000044071"/>
    </source>
</evidence>
<sequence length="481" mass="54159">MSKWKIFYNQNAQSKTSAGKAIASCLNTGLAVYLTTKKTEKSIQENHPQDLLLQAKDSLGKLSRIFEQMHWPIPAYEKISAEVTQIGLRAYTESLLDDILPILLDESGSKLNRKVINAINFAGQGLVPPINNLYGEYCKRNFEEEIANQFVQAIIVSFTQKVLDVEKAKSIKLMNTEIAKLTSKLHDDTEAVVSESPSEEEKTERLSQLANAYQEAVRNEEDADRDRQTRFHEQFNTPMEALAKLTSIQGIQPTLDIDNMKQAKRFVKAFDQLVVHAETVGIEIPGLVEAQGALLEARELIADSEGFFAMMDDKPKVSKITQGLLGAANRIIDAMDATLDFRLPSPVENSLWQRFLNLFITTKEMEVYNRQKALLDRLTHGYNQQVSIKVEFTEDGAKVIGLDSVNAKARFLNELNDVNDIEYTIDQDGNLSKVVDEVDEDLSEDDIVQLKEVLEAIDGAPDNLYRIKQIEPEVPSNTMRM</sequence>
<proteinExistence type="predicted"/>
<feature type="coiled-coil region" evidence="1">
    <location>
        <begin position="199"/>
        <end position="226"/>
    </location>
</feature>
<gene>
    <name evidence="2" type="ORF">BN59_01638</name>
</gene>
<dbReference type="RefSeq" id="WP_043873906.1">
    <property type="nucleotide sequence ID" value="NZ_CCVW01000002.1"/>
</dbReference>
<reference evidence="2 3" key="1">
    <citation type="submission" date="2014-06" db="EMBL/GenBank/DDBJ databases">
        <authorList>
            <person name="Urmite Genomes Urmite Genomes"/>
        </authorList>
    </citation>
    <scope>NUCLEOTIDE SEQUENCE [LARGE SCALE GENOMIC DNA]</scope>
</reference>
<evidence type="ECO:0000313" key="2">
    <source>
        <dbReference type="EMBL" id="CDZ77355.1"/>
    </source>
</evidence>
<evidence type="ECO:0008006" key="4">
    <source>
        <dbReference type="Google" id="ProtNLM"/>
    </source>
</evidence>
<protein>
    <recommendedName>
        <fullName evidence="4">Dot/Icm secretion system substrate</fullName>
    </recommendedName>
</protein>
<evidence type="ECO:0000256" key="1">
    <source>
        <dbReference type="SAM" id="Coils"/>
    </source>
</evidence>
<accession>A0A078KSC1</accession>